<name>A0ACB8Q7T8_9AGAM</name>
<keyword evidence="2" id="KW-1185">Reference proteome</keyword>
<evidence type="ECO:0000313" key="2">
    <source>
        <dbReference type="Proteomes" id="UP000814128"/>
    </source>
</evidence>
<dbReference type="EMBL" id="MU273829">
    <property type="protein sequence ID" value="KAI0027851.1"/>
    <property type="molecule type" value="Genomic_DNA"/>
</dbReference>
<gene>
    <name evidence="1" type="ORF">K488DRAFT_60292</name>
</gene>
<organism evidence="1 2">
    <name type="scientific">Vararia minispora EC-137</name>
    <dbReference type="NCBI Taxonomy" id="1314806"/>
    <lineage>
        <taxon>Eukaryota</taxon>
        <taxon>Fungi</taxon>
        <taxon>Dikarya</taxon>
        <taxon>Basidiomycota</taxon>
        <taxon>Agaricomycotina</taxon>
        <taxon>Agaricomycetes</taxon>
        <taxon>Russulales</taxon>
        <taxon>Lachnocladiaceae</taxon>
        <taxon>Vararia</taxon>
    </lineage>
</organism>
<evidence type="ECO:0000313" key="1">
    <source>
        <dbReference type="EMBL" id="KAI0027851.1"/>
    </source>
</evidence>
<proteinExistence type="predicted"/>
<sequence length="166" mass="18269">MLHAPNESLVLAISLKVAAFAGNVDLVQALLQQREDRNSYKPYELSDALRLASEEGRLDVARLLIDHGADVEAQYHVRVHFRTYNTALQVASSRKHLNVVQLLLDRGAKPQTDTGALTVAASYGSIDIIRLLIDHGADIKGRDQLGQTALQEAAFHGHLEVMQLLL</sequence>
<accession>A0ACB8Q7T8</accession>
<reference evidence="1" key="1">
    <citation type="submission" date="2021-02" db="EMBL/GenBank/DDBJ databases">
        <authorList>
            <consortium name="DOE Joint Genome Institute"/>
            <person name="Ahrendt S."/>
            <person name="Looney B.P."/>
            <person name="Miyauchi S."/>
            <person name="Morin E."/>
            <person name="Drula E."/>
            <person name="Courty P.E."/>
            <person name="Chicoki N."/>
            <person name="Fauchery L."/>
            <person name="Kohler A."/>
            <person name="Kuo A."/>
            <person name="Labutti K."/>
            <person name="Pangilinan J."/>
            <person name="Lipzen A."/>
            <person name="Riley R."/>
            <person name="Andreopoulos W."/>
            <person name="He G."/>
            <person name="Johnson J."/>
            <person name="Barry K.W."/>
            <person name="Grigoriev I.V."/>
            <person name="Nagy L."/>
            <person name="Hibbett D."/>
            <person name="Henrissat B."/>
            <person name="Matheny P.B."/>
            <person name="Labbe J."/>
            <person name="Martin F."/>
        </authorList>
    </citation>
    <scope>NUCLEOTIDE SEQUENCE</scope>
    <source>
        <strain evidence="1">EC-137</strain>
    </source>
</reference>
<reference evidence="1" key="2">
    <citation type="journal article" date="2022" name="New Phytol.">
        <title>Evolutionary transition to the ectomycorrhizal habit in the genomes of a hyperdiverse lineage of mushroom-forming fungi.</title>
        <authorList>
            <person name="Looney B."/>
            <person name="Miyauchi S."/>
            <person name="Morin E."/>
            <person name="Drula E."/>
            <person name="Courty P.E."/>
            <person name="Kohler A."/>
            <person name="Kuo A."/>
            <person name="LaButti K."/>
            <person name="Pangilinan J."/>
            <person name="Lipzen A."/>
            <person name="Riley R."/>
            <person name="Andreopoulos W."/>
            <person name="He G."/>
            <person name="Johnson J."/>
            <person name="Nolan M."/>
            <person name="Tritt A."/>
            <person name="Barry K.W."/>
            <person name="Grigoriev I.V."/>
            <person name="Nagy L.G."/>
            <person name="Hibbett D."/>
            <person name="Henrissat B."/>
            <person name="Matheny P.B."/>
            <person name="Labbe J."/>
            <person name="Martin F.M."/>
        </authorList>
    </citation>
    <scope>NUCLEOTIDE SEQUENCE</scope>
    <source>
        <strain evidence="1">EC-137</strain>
    </source>
</reference>
<comment type="caution">
    <text evidence="1">The sequence shown here is derived from an EMBL/GenBank/DDBJ whole genome shotgun (WGS) entry which is preliminary data.</text>
</comment>
<feature type="non-terminal residue" evidence="1">
    <location>
        <position position="166"/>
    </location>
</feature>
<dbReference type="Proteomes" id="UP000814128">
    <property type="component" value="Unassembled WGS sequence"/>
</dbReference>
<protein>
    <submittedName>
        <fullName evidence="1">Ankyrin repeat-containing domain protein</fullName>
    </submittedName>
</protein>